<proteinExistence type="predicted"/>
<accession>A0A6C0IN32</accession>
<evidence type="ECO:0000256" key="1">
    <source>
        <dbReference type="SAM" id="MobiDB-lite"/>
    </source>
</evidence>
<dbReference type="AlphaFoldDB" id="A0A6C0IN32"/>
<dbReference type="InterPro" id="IPR043928">
    <property type="entry name" value="DNVP"/>
</dbReference>
<evidence type="ECO:0000313" key="2">
    <source>
        <dbReference type="EMBL" id="QHT93846.1"/>
    </source>
</evidence>
<sequence length="112" mass="12828">MAVTKFKRVHGKYLIQGKKYDQLVGSRAQVWHQTAYKTSGDLTRDKLHHNKSGRIVSKKKHFTAKKENRLVKAGYKTKKGHFGFIKNGKMSSNKKKTRKGKGSRKGKGTRKK</sequence>
<dbReference type="EMBL" id="MN740210">
    <property type="protein sequence ID" value="QHT93846.1"/>
    <property type="molecule type" value="Genomic_DNA"/>
</dbReference>
<organism evidence="2">
    <name type="scientific">viral metagenome</name>
    <dbReference type="NCBI Taxonomy" id="1070528"/>
    <lineage>
        <taxon>unclassified sequences</taxon>
        <taxon>metagenomes</taxon>
        <taxon>organismal metagenomes</taxon>
    </lineage>
</organism>
<dbReference type="GO" id="GO:0003677">
    <property type="term" value="F:DNA binding"/>
    <property type="evidence" value="ECO:0007669"/>
    <property type="project" value="InterPro"/>
</dbReference>
<dbReference type="GO" id="GO:0051276">
    <property type="term" value="P:chromosome organization"/>
    <property type="evidence" value="ECO:0007669"/>
    <property type="project" value="InterPro"/>
</dbReference>
<dbReference type="Pfam" id="PF19060">
    <property type="entry name" value="DVNP"/>
    <property type="match status" value="1"/>
</dbReference>
<feature type="region of interest" description="Disordered" evidence="1">
    <location>
        <begin position="82"/>
        <end position="112"/>
    </location>
</feature>
<reference evidence="2" key="1">
    <citation type="journal article" date="2020" name="Nature">
        <title>Giant virus diversity and host interactions through global metagenomics.</title>
        <authorList>
            <person name="Schulz F."/>
            <person name="Roux S."/>
            <person name="Paez-Espino D."/>
            <person name="Jungbluth S."/>
            <person name="Walsh D.A."/>
            <person name="Denef V.J."/>
            <person name="McMahon K.D."/>
            <person name="Konstantinidis K.T."/>
            <person name="Eloe-Fadrosh E.A."/>
            <person name="Kyrpides N.C."/>
            <person name="Woyke T."/>
        </authorList>
    </citation>
    <scope>NUCLEOTIDE SEQUENCE</scope>
    <source>
        <strain evidence="2">GVMAG-M-3300024258-14</strain>
    </source>
</reference>
<protein>
    <submittedName>
        <fullName evidence="2">Uncharacterized protein</fullName>
    </submittedName>
</protein>
<feature type="compositionally biased region" description="Basic residues" evidence="1">
    <location>
        <begin position="92"/>
        <end position="112"/>
    </location>
</feature>
<name>A0A6C0IN32_9ZZZZ</name>